<evidence type="ECO:0000256" key="3">
    <source>
        <dbReference type="ARBA" id="ARBA00022475"/>
    </source>
</evidence>
<evidence type="ECO:0000256" key="5">
    <source>
        <dbReference type="ARBA" id="ARBA00022989"/>
    </source>
</evidence>
<dbReference type="PANTHER" id="PTHR43744">
    <property type="entry name" value="ABC TRANSPORTER PERMEASE PROTEIN MG189-RELATED-RELATED"/>
    <property type="match status" value="1"/>
</dbReference>
<dbReference type="KEGG" id="tsv:DSM104635_01622"/>
<feature type="transmembrane region" description="Helical" evidence="7">
    <location>
        <begin position="179"/>
        <end position="201"/>
    </location>
</feature>
<dbReference type="InterPro" id="IPR035906">
    <property type="entry name" value="MetI-like_sf"/>
</dbReference>
<feature type="transmembrane region" description="Helical" evidence="7">
    <location>
        <begin position="134"/>
        <end position="158"/>
    </location>
</feature>
<dbReference type="GO" id="GO:0005886">
    <property type="term" value="C:plasma membrane"/>
    <property type="evidence" value="ECO:0007669"/>
    <property type="project" value="UniProtKB-SubCell"/>
</dbReference>
<dbReference type="PROSITE" id="PS50928">
    <property type="entry name" value="ABC_TM1"/>
    <property type="match status" value="1"/>
</dbReference>
<keyword evidence="2 7" id="KW-0813">Transport</keyword>
<feature type="transmembrane region" description="Helical" evidence="7">
    <location>
        <begin position="12"/>
        <end position="34"/>
    </location>
</feature>
<dbReference type="EMBL" id="CP047045">
    <property type="protein sequence ID" value="QGZ94791.1"/>
    <property type="molecule type" value="Genomic_DNA"/>
</dbReference>
<evidence type="ECO:0000256" key="1">
    <source>
        <dbReference type="ARBA" id="ARBA00004651"/>
    </source>
</evidence>
<evidence type="ECO:0000256" key="6">
    <source>
        <dbReference type="ARBA" id="ARBA00023136"/>
    </source>
</evidence>
<feature type="transmembrane region" description="Helical" evidence="7">
    <location>
        <begin position="106"/>
        <end position="128"/>
    </location>
</feature>
<dbReference type="InterPro" id="IPR000515">
    <property type="entry name" value="MetI-like"/>
</dbReference>
<dbReference type="AlphaFoldDB" id="A0A6I6ML85"/>
<dbReference type="Proteomes" id="UP000431269">
    <property type="component" value="Chromosome"/>
</dbReference>
<evidence type="ECO:0000259" key="8">
    <source>
        <dbReference type="PROSITE" id="PS50928"/>
    </source>
</evidence>
<name>A0A6I6ML85_9CAUL</name>
<keyword evidence="4 7" id="KW-0812">Transmembrane</keyword>
<keyword evidence="3" id="KW-1003">Cell membrane</keyword>
<feature type="transmembrane region" description="Helical" evidence="7">
    <location>
        <begin position="68"/>
        <end position="94"/>
    </location>
</feature>
<dbReference type="CDD" id="cd06261">
    <property type="entry name" value="TM_PBP2"/>
    <property type="match status" value="1"/>
</dbReference>
<comment type="similarity">
    <text evidence="7">Belongs to the binding-protein-dependent transport system permease family.</text>
</comment>
<proteinExistence type="inferred from homology"/>
<evidence type="ECO:0000256" key="7">
    <source>
        <dbReference type="RuleBase" id="RU363032"/>
    </source>
</evidence>
<dbReference type="Gene3D" id="1.10.3720.10">
    <property type="entry name" value="MetI-like"/>
    <property type="match status" value="1"/>
</dbReference>
<accession>A0A6I6ML85</accession>
<evidence type="ECO:0000313" key="10">
    <source>
        <dbReference type="Proteomes" id="UP000431269"/>
    </source>
</evidence>
<dbReference type="SUPFAM" id="SSF161098">
    <property type="entry name" value="MetI-like"/>
    <property type="match status" value="1"/>
</dbReference>
<dbReference type="GO" id="GO:0055085">
    <property type="term" value="P:transmembrane transport"/>
    <property type="evidence" value="ECO:0007669"/>
    <property type="project" value="InterPro"/>
</dbReference>
<evidence type="ECO:0000256" key="4">
    <source>
        <dbReference type="ARBA" id="ARBA00022692"/>
    </source>
</evidence>
<evidence type="ECO:0000256" key="2">
    <source>
        <dbReference type="ARBA" id="ARBA00022448"/>
    </source>
</evidence>
<dbReference type="Pfam" id="PF00528">
    <property type="entry name" value="BPD_transp_1"/>
    <property type="match status" value="1"/>
</dbReference>
<feature type="domain" description="ABC transmembrane type-1" evidence="8">
    <location>
        <begin position="69"/>
        <end position="258"/>
    </location>
</feature>
<keyword evidence="5 7" id="KW-1133">Transmembrane helix</keyword>
<feature type="transmembrane region" description="Helical" evidence="7">
    <location>
        <begin position="241"/>
        <end position="263"/>
    </location>
</feature>
<organism evidence="9 10">
    <name type="scientific">Terricaulis silvestris</name>
    <dbReference type="NCBI Taxonomy" id="2686094"/>
    <lineage>
        <taxon>Bacteria</taxon>
        <taxon>Pseudomonadati</taxon>
        <taxon>Pseudomonadota</taxon>
        <taxon>Alphaproteobacteria</taxon>
        <taxon>Caulobacterales</taxon>
        <taxon>Caulobacteraceae</taxon>
        <taxon>Terricaulis</taxon>
    </lineage>
</organism>
<keyword evidence="6 7" id="KW-0472">Membrane</keyword>
<dbReference type="PANTHER" id="PTHR43744:SF12">
    <property type="entry name" value="ABC TRANSPORTER PERMEASE PROTEIN MG189-RELATED"/>
    <property type="match status" value="1"/>
</dbReference>
<dbReference type="RefSeq" id="WP_158765702.1">
    <property type="nucleotide sequence ID" value="NZ_CP047045.1"/>
</dbReference>
<evidence type="ECO:0000313" key="9">
    <source>
        <dbReference type="EMBL" id="QGZ94791.1"/>
    </source>
</evidence>
<protein>
    <submittedName>
        <fullName evidence="9">L-arabinose transport system permease protein AraQ</fullName>
    </submittedName>
</protein>
<reference evidence="10" key="1">
    <citation type="submission" date="2019-12" db="EMBL/GenBank/DDBJ databases">
        <title>Complete genome of Terracaulis silvestris 0127_4.</title>
        <authorList>
            <person name="Vieira S."/>
            <person name="Riedel T."/>
            <person name="Sproer C."/>
            <person name="Pascual J."/>
            <person name="Boedeker C."/>
            <person name="Overmann J."/>
        </authorList>
    </citation>
    <scope>NUCLEOTIDE SEQUENCE [LARGE SCALE GENOMIC DNA]</scope>
    <source>
        <strain evidence="10">0127_4</strain>
    </source>
</reference>
<gene>
    <name evidence="9" type="primary">araQ</name>
    <name evidence="9" type="ORF">DSM104635_01622</name>
</gene>
<keyword evidence="10" id="KW-1185">Reference proteome</keyword>
<comment type="subcellular location">
    <subcellularLocation>
        <location evidence="1 7">Cell membrane</location>
        <topology evidence="1 7">Multi-pass membrane protein</topology>
    </subcellularLocation>
</comment>
<sequence>MSRRTETILMNALVIVVALFTAFPLVWMLSVSFMSPGEASVFPPPLWPANATLENYVELFARGGVGRYVFNSFLISTCATLLALTFNVTAGYAFAKMRFAGRDAVFGILLGALIIPAQVGMMPLFLMLKSMGIINTYAGALVPWIASVFGIFLVRQFALSIPDEMIEAARVDGASEFRIFRSIIMPVLTPVLVTVALFTFLTSWNDFMWPLIVLTGEQNYTLPVALAALSREHVQDNEMMMAGAVITTIPVLLLFLALQRFYIQGMLSGSVKG</sequence>